<evidence type="ECO:0000313" key="3">
    <source>
        <dbReference type="Proteomes" id="UP000676079"/>
    </source>
</evidence>
<dbReference type="EMBL" id="CP074133">
    <property type="protein sequence ID" value="QUX22312.1"/>
    <property type="molecule type" value="Genomic_DNA"/>
</dbReference>
<evidence type="ECO:0000256" key="1">
    <source>
        <dbReference type="SAM" id="MobiDB-lite"/>
    </source>
</evidence>
<gene>
    <name evidence="2" type="ORF">KGD84_28915</name>
</gene>
<evidence type="ECO:0008006" key="4">
    <source>
        <dbReference type="Google" id="ProtNLM"/>
    </source>
</evidence>
<protein>
    <recommendedName>
        <fullName evidence="4">DUF748 domain-containing protein</fullName>
    </recommendedName>
</protein>
<keyword evidence="3" id="KW-1185">Reference proteome</keyword>
<feature type="region of interest" description="Disordered" evidence="1">
    <location>
        <begin position="33"/>
        <end position="92"/>
    </location>
</feature>
<proteinExistence type="predicted"/>
<accession>A0ABX8BMM9</accession>
<name>A0ABX8BMM9_9ACTN</name>
<organism evidence="2 3">
    <name type="scientific">Nocardiopsis changdeensis</name>
    <dbReference type="NCBI Taxonomy" id="2831969"/>
    <lineage>
        <taxon>Bacteria</taxon>
        <taxon>Bacillati</taxon>
        <taxon>Actinomycetota</taxon>
        <taxon>Actinomycetes</taxon>
        <taxon>Streptosporangiales</taxon>
        <taxon>Nocardiopsidaceae</taxon>
        <taxon>Nocardiopsis</taxon>
    </lineage>
</organism>
<dbReference type="Proteomes" id="UP000676079">
    <property type="component" value="Chromosome"/>
</dbReference>
<feature type="compositionally biased region" description="Polar residues" evidence="1">
    <location>
        <begin position="59"/>
        <end position="77"/>
    </location>
</feature>
<dbReference type="RefSeq" id="WP_220563528.1">
    <property type="nucleotide sequence ID" value="NZ_CP074133.1"/>
</dbReference>
<sequence>MNVPAKLGLYGLGLAVAFAGAMGAGGLVGPLLPDTTEASEHTGHDGTTGTDATTDEETSMNGAHSTPSGLQISQDGYTLTPVRTPDRAGEEETLSFRILGPDGEPVTGFEESHDKRMHLIVVGRDMSGYRHVHPEMAEDGTWSVPLEVDTPGAYRMFADFVPQEHGSGLTLGADLTVPGDHEPQDLPAAERTAEVDGYTVTLDGDLVPGRTNPLTLTVTRDGEKVTDLEPYLGAYGHLVALRAGDLAYLHVHPEGEPGDGVTEPGPEITFQAMVPSVGDYRLFLDFKHGGEVRTAEFTVTADGTVTAEEHTDQESHAPHSH</sequence>
<evidence type="ECO:0000313" key="2">
    <source>
        <dbReference type="EMBL" id="QUX22312.1"/>
    </source>
</evidence>
<reference evidence="2 3" key="1">
    <citation type="submission" date="2021-05" db="EMBL/GenBank/DDBJ databases">
        <title>Direct Submission.</title>
        <authorList>
            <person name="Li K."/>
            <person name="Gao J."/>
        </authorList>
    </citation>
    <scope>NUCLEOTIDE SEQUENCE [LARGE SCALE GENOMIC DNA]</scope>
    <source>
        <strain evidence="2 3">Mg02</strain>
    </source>
</reference>